<sequence length="59" mass="6625">MKLTREASFLVHSVMVSIILIAILTSAVLAGKHINLEYGQLKLEINNSQQICELTRPKF</sequence>
<keyword evidence="1" id="KW-1133">Transmembrane helix</keyword>
<keyword evidence="1" id="KW-0472">Membrane</keyword>
<protein>
    <submittedName>
        <fullName evidence="2">Uncharacterized protein</fullName>
    </submittedName>
</protein>
<proteinExistence type="predicted"/>
<evidence type="ECO:0000256" key="1">
    <source>
        <dbReference type="SAM" id="Phobius"/>
    </source>
</evidence>
<comment type="caution">
    <text evidence="2">The sequence shown here is derived from an EMBL/GenBank/DDBJ whole genome shotgun (WGS) entry which is preliminary data.</text>
</comment>
<evidence type="ECO:0000313" key="2">
    <source>
        <dbReference type="EMBL" id="GBE95668.1"/>
    </source>
</evidence>
<feature type="transmembrane region" description="Helical" evidence="1">
    <location>
        <begin position="7"/>
        <end position="30"/>
    </location>
</feature>
<name>A0A2H6LR42_9NOSO</name>
<gene>
    <name evidence="2" type="ORF">NCWK1_5456</name>
</gene>
<accession>A0A2H6LR42</accession>
<keyword evidence="3" id="KW-1185">Reference proteome</keyword>
<reference evidence="3" key="1">
    <citation type="journal article" date="2018" name="Genome Announc.">
        <title>Draft Genome Sequence of the Nitrogen-Fixing and Hormogonia-Inducing Cyanobacterium Nostoc cycadae Strain WK-1, Isolated from the Coralloid Roots of Cycas revoluta.</title>
        <authorList>
            <person name="Kanesaki Y."/>
            <person name="Hirose M."/>
            <person name="Hirose Y."/>
            <person name="Fujisawa T."/>
            <person name="Nakamura Y."/>
            <person name="Watanabe S."/>
            <person name="Matsunaga S."/>
            <person name="Uchida H."/>
            <person name="Murakami A."/>
        </authorList>
    </citation>
    <scope>NUCLEOTIDE SEQUENCE [LARGE SCALE GENOMIC DNA]</scope>
    <source>
        <strain evidence="3">WK-1</strain>
    </source>
</reference>
<dbReference type="Proteomes" id="UP000236527">
    <property type="component" value="Unassembled WGS sequence"/>
</dbReference>
<evidence type="ECO:0000313" key="3">
    <source>
        <dbReference type="Proteomes" id="UP000236527"/>
    </source>
</evidence>
<keyword evidence="1" id="KW-0812">Transmembrane</keyword>
<organism evidence="2 3">
    <name type="scientific">Nostoc cycadae WK-1</name>
    <dbReference type="NCBI Taxonomy" id="1861711"/>
    <lineage>
        <taxon>Bacteria</taxon>
        <taxon>Bacillati</taxon>
        <taxon>Cyanobacteriota</taxon>
        <taxon>Cyanophyceae</taxon>
        <taxon>Nostocales</taxon>
        <taxon>Nostocaceae</taxon>
        <taxon>Nostoc</taxon>
    </lineage>
</organism>
<dbReference type="AlphaFoldDB" id="A0A2H6LR42"/>
<dbReference type="EMBL" id="BDGE01000116">
    <property type="protein sequence ID" value="GBE95668.1"/>
    <property type="molecule type" value="Genomic_DNA"/>
</dbReference>